<accession>A0A6J8BXS9</accession>
<evidence type="ECO:0000313" key="2">
    <source>
        <dbReference type="EMBL" id="CAC5387217.1"/>
    </source>
</evidence>
<proteinExistence type="predicted"/>
<dbReference type="EMBL" id="CACVKT020003993">
    <property type="protein sequence ID" value="CAC5387217.1"/>
    <property type="molecule type" value="Genomic_DNA"/>
</dbReference>
<dbReference type="PROSITE" id="PS51444">
    <property type="entry name" value="FH2"/>
    <property type="match status" value="1"/>
</dbReference>
<organism evidence="2 3">
    <name type="scientific">Mytilus coruscus</name>
    <name type="common">Sea mussel</name>
    <dbReference type="NCBI Taxonomy" id="42192"/>
    <lineage>
        <taxon>Eukaryota</taxon>
        <taxon>Metazoa</taxon>
        <taxon>Spiralia</taxon>
        <taxon>Lophotrochozoa</taxon>
        <taxon>Mollusca</taxon>
        <taxon>Bivalvia</taxon>
        <taxon>Autobranchia</taxon>
        <taxon>Pteriomorphia</taxon>
        <taxon>Mytilida</taxon>
        <taxon>Mytiloidea</taxon>
        <taxon>Mytilidae</taxon>
        <taxon>Mytilinae</taxon>
        <taxon>Mytilus</taxon>
    </lineage>
</organism>
<feature type="domain" description="FH2" evidence="1">
    <location>
        <begin position="456"/>
        <end position="838"/>
    </location>
</feature>
<dbReference type="Gene3D" id="1.20.58.2220">
    <property type="entry name" value="Formin, FH2 domain"/>
    <property type="match status" value="1"/>
</dbReference>
<dbReference type="SUPFAM" id="SSF48371">
    <property type="entry name" value="ARM repeat"/>
    <property type="match status" value="1"/>
</dbReference>
<dbReference type="Gene3D" id="1.10.238.150">
    <property type="entry name" value="Formin, FH3 diaphanous domain"/>
    <property type="match status" value="1"/>
</dbReference>
<dbReference type="OrthoDB" id="26518at2759"/>
<evidence type="ECO:0000259" key="1">
    <source>
        <dbReference type="PROSITE" id="PS51444"/>
    </source>
</evidence>
<dbReference type="PANTHER" id="PTHR46345:SF8">
    <property type="entry name" value="FORMIN 3, ISOFORM B"/>
    <property type="match status" value="1"/>
</dbReference>
<dbReference type="SMART" id="SM01140">
    <property type="entry name" value="Drf_GBD"/>
    <property type="match status" value="1"/>
</dbReference>
<dbReference type="Proteomes" id="UP000507470">
    <property type="component" value="Unassembled WGS sequence"/>
</dbReference>
<dbReference type="SMART" id="SM00498">
    <property type="entry name" value="FH2"/>
    <property type="match status" value="1"/>
</dbReference>
<dbReference type="Gene3D" id="1.25.10.10">
    <property type="entry name" value="Leucine-rich Repeat Variant"/>
    <property type="match status" value="2"/>
</dbReference>
<dbReference type="SMART" id="SM01139">
    <property type="entry name" value="Drf_FH3"/>
    <property type="match status" value="1"/>
</dbReference>
<sequence>MKDASLTELEVQMKKASPEKCISLSHSSPSVQMFYALRTCLETCSDAWLHEFLELDGLESLLDSLIQMTAKGFTSFSDAIHQLDCLACVRAILNTNTGLDFMVRHDIKETDQTNRFSVIVNDLKTAETVQHKTALMTLINCIINTTPDTVERNRIRNEFIGLHLLDILTFLRKEEADDDLHLQLEVFHDKKHEDEEILNQETNIDFNSPEDLIDDIQSKKNIDFNSPEDLIDETNIDFNSPEDLIDDIQSKSKVCHETNIDFNSPEDVIDDIQNKVCHETNIDFNSPEDLIDDIQSKIFGTSKMVSFVNILQDLLSIETVYSKNASKIWKTIDNLVHQTVHSCDVHVSTNTCDAPDTVLDTLPESLHKSIQYIKNFQARTALSTQKSKSICLTDNDTGVELTHNKDTISNELTKVAEMMEYMDQSQYDNLFLDVKDISTDTPTNKSALQRRYRIQKRTVPKPKKKMKSCQWVKLPDESVDRFGECIWLSSAVSRRILPDYSQLERLFQSSENIVQEQSEIVLLNSKSRRNINLFLSRMEIGPEELIQGLELENEDSCDISLPTLQYLVKVLPEREEIGMLLSYEGRRLELGMAEQFILMLADIPDFEILIEGHLMMAEYNKSMNRLKGSLNMMVDVSKLILENPHLKEFFHFLLNAGNFLNHDYVQGEAAGFKLSSLDRMVDVKSLTANHSFLHYMIKMAQDLDNTLLKFLQDFQSLDKVASTSLNDLRRDINSFSKQMCRFIQHLQLADHKLKDKFNKFIETVRAELIIIQATTLQLRSLSEKVAAYFCEDFTNFDLENTFKILQKFCKQIRKCQMDNASFQKQSHLARRKNEQLKCTFKNRLMALEFGKDAGASSSILEDRNKVLEKILDDLHRGNFRPVIKSEVHTPDTIELDPFEFSNISFVESPYVLRQHTGTYVSEEDILSPTELGIRPRSSSAAEILLDEPRLEKEETVLINEPHTKIDRDMANKLQQLKQEMAHAQRPCHLEVANISDGPPPFQSAAVAMLNETNKSKLNVSDKEITEANEVISKLRLEQLKRQTSKHKQSHNRSRSDLTDSILVTEKWMKYEEMKNHDSIKEEQIAPLAEPESMCALSTLNLENHGKFVDRDDVKHYVETQKQDEKHLSLQEGPIVKLPFTENVRETWSDKPKRPEKRLSVTNFFNKISRAVLKPKNTEPSKDGTKSQMFGRFMRRKSLTKDNKENILQSDRLQLYRSQERKSNREYKKLKGEKGKSAKQSKENLHRIEKLSREDLRQTAKLSKEDLRQHLNSSREDVWQTGKLSKEDLRMLRKLSKEDVRHTEV</sequence>
<gene>
    <name evidence="2" type="ORF">MCOR_22577</name>
</gene>
<evidence type="ECO:0000313" key="3">
    <source>
        <dbReference type="Proteomes" id="UP000507470"/>
    </source>
</evidence>
<keyword evidence="3" id="KW-1185">Reference proteome</keyword>
<dbReference type="InterPro" id="IPR010473">
    <property type="entry name" value="GTPase-bd"/>
</dbReference>
<dbReference type="GO" id="GO:0003779">
    <property type="term" value="F:actin binding"/>
    <property type="evidence" value="ECO:0007669"/>
    <property type="project" value="InterPro"/>
</dbReference>
<dbReference type="InterPro" id="IPR042201">
    <property type="entry name" value="FH2_Formin_sf"/>
</dbReference>
<dbReference type="Pfam" id="PF02181">
    <property type="entry name" value="FH2"/>
    <property type="match status" value="1"/>
</dbReference>
<dbReference type="InterPro" id="IPR011989">
    <property type="entry name" value="ARM-like"/>
</dbReference>
<dbReference type="PANTHER" id="PTHR46345">
    <property type="entry name" value="INVERTED FORMIN-2"/>
    <property type="match status" value="1"/>
</dbReference>
<dbReference type="Pfam" id="PF06367">
    <property type="entry name" value="Drf_FH3"/>
    <property type="match status" value="1"/>
</dbReference>
<name>A0A6J8BXS9_MYTCO</name>
<reference evidence="2 3" key="1">
    <citation type="submission" date="2020-06" db="EMBL/GenBank/DDBJ databases">
        <authorList>
            <person name="Li R."/>
            <person name="Bekaert M."/>
        </authorList>
    </citation>
    <scope>NUCLEOTIDE SEQUENCE [LARGE SCALE GENOMIC DNA]</scope>
    <source>
        <strain evidence="3">wild</strain>
    </source>
</reference>
<dbReference type="SUPFAM" id="SSF101447">
    <property type="entry name" value="Formin homology 2 domain (FH2 domain)"/>
    <property type="match status" value="1"/>
</dbReference>
<dbReference type="InterPro" id="IPR016024">
    <property type="entry name" value="ARM-type_fold"/>
</dbReference>
<dbReference type="InterPro" id="IPR010472">
    <property type="entry name" value="FH3_dom"/>
</dbReference>
<dbReference type="InterPro" id="IPR015425">
    <property type="entry name" value="FH2_Formin"/>
</dbReference>
<dbReference type="GO" id="GO:0030036">
    <property type="term" value="P:actin cytoskeleton organization"/>
    <property type="evidence" value="ECO:0007669"/>
    <property type="project" value="InterPro"/>
</dbReference>
<protein>
    <recommendedName>
        <fullName evidence="1">FH2 domain-containing protein</fullName>
    </recommendedName>
</protein>
<dbReference type="GO" id="GO:0031267">
    <property type="term" value="F:small GTPase binding"/>
    <property type="evidence" value="ECO:0007669"/>
    <property type="project" value="InterPro"/>
</dbReference>